<gene>
    <name evidence="9" type="ORF">ACFO3D_16205</name>
</gene>
<dbReference type="SUPFAM" id="SSF51905">
    <property type="entry name" value="FAD/NAD(P)-binding domain"/>
    <property type="match status" value="1"/>
</dbReference>
<dbReference type="InterPro" id="IPR020946">
    <property type="entry name" value="Flavin_mOase-like"/>
</dbReference>
<dbReference type="RefSeq" id="WP_390298475.1">
    <property type="nucleotide sequence ID" value="NZ_JBHSFU010000011.1"/>
</dbReference>
<dbReference type="GO" id="GO:0004497">
    <property type="term" value="F:monooxygenase activity"/>
    <property type="evidence" value="ECO:0007669"/>
    <property type="project" value="UniProtKB-KW"/>
</dbReference>
<sequence length="384" mass="43822">MSKTRNQHADFDAIAIGAGFSGLYMLHRLREAGFSTQVYEAGKDVGGVWYWNRYPGARCDSESIYYNYTFSEELYNEWEWSSRFPEQPEILEYLNFVADRLDLRKDIEFNTRIQSAQFDEDKNIWRVKKNDGTTVTATYFITAVGCISTANIPKFKGIENFEGDWYHTGHWPHEKVDFSGKRVGVIGTGSSGVQAIPVIAEEAGHLTVFQRTPQYSVPARNHPFDEEYNNKVKANFKELKKGMRESGGGIPVEPGPPSAIEDTPENRQKIYERHWKDGGIGFFGAYQDILVNPESNETAGEFVRSKIRETVQDPETAKKLSPTYYYATKRPILDTNYYETYNRDNVSLVDVKNAPIEEITSKGVRTSTESMNWTLSYSQPDMTA</sequence>
<keyword evidence="3" id="KW-0285">Flavoprotein</keyword>
<comment type="similarity">
    <text evidence="2">Belongs to the FAD-binding monooxygenase family.</text>
</comment>
<evidence type="ECO:0000256" key="4">
    <source>
        <dbReference type="ARBA" id="ARBA00022827"/>
    </source>
</evidence>
<dbReference type="InterPro" id="IPR036188">
    <property type="entry name" value="FAD/NAD-bd_sf"/>
</dbReference>
<dbReference type="Pfam" id="PF00743">
    <property type="entry name" value="FMO-like"/>
    <property type="match status" value="1"/>
</dbReference>
<evidence type="ECO:0000256" key="3">
    <source>
        <dbReference type="ARBA" id="ARBA00022630"/>
    </source>
</evidence>
<evidence type="ECO:0000256" key="2">
    <source>
        <dbReference type="ARBA" id="ARBA00010139"/>
    </source>
</evidence>
<keyword evidence="7 9" id="KW-0503">Monooxygenase</keyword>
<reference evidence="10" key="1">
    <citation type="journal article" date="2019" name="Int. J. Syst. Evol. Microbiol.">
        <title>The Global Catalogue of Microorganisms (GCM) 10K type strain sequencing project: providing services to taxonomists for standard genome sequencing and annotation.</title>
        <authorList>
            <consortium name="The Broad Institute Genomics Platform"/>
            <consortium name="The Broad Institute Genome Sequencing Center for Infectious Disease"/>
            <person name="Wu L."/>
            <person name="Ma J."/>
        </authorList>
    </citation>
    <scope>NUCLEOTIDE SEQUENCE [LARGE SCALE GENOMIC DNA]</scope>
    <source>
        <strain evidence="10">CGMCC 4.7426</strain>
    </source>
</reference>
<keyword evidence="4" id="KW-0274">FAD</keyword>
<evidence type="ECO:0000256" key="1">
    <source>
        <dbReference type="ARBA" id="ARBA00001974"/>
    </source>
</evidence>
<comment type="caution">
    <text evidence="9">The sequence shown here is derived from an EMBL/GenBank/DDBJ whole genome shotgun (WGS) entry which is preliminary data.</text>
</comment>
<evidence type="ECO:0000313" key="9">
    <source>
        <dbReference type="EMBL" id="MFC4559730.1"/>
    </source>
</evidence>
<feature type="region of interest" description="Disordered" evidence="8">
    <location>
        <begin position="244"/>
        <end position="263"/>
    </location>
</feature>
<keyword evidence="5" id="KW-0521">NADP</keyword>
<evidence type="ECO:0000256" key="7">
    <source>
        <dbReference type="ARBA" id="ARBA00023033"/>
    </source>
</evidence>
<evidence type="ECO:0000256" key="6">
    <source>
        <dbReference type="ARBA" id="ARBA00023002"/>
    </source>
</evidence>
<comment type="cofactor">
    <cofactor evidence="1">
        <name>FAD</name>
        <dbReference type="ChEBI" id="CHEBI:57692"/>
    </cofactor>
</comment>
<dbReference type="Proteomes" id="UP001595989">
    <property type="component" value="Unassembled WGS sequence"/>
</dbReference>
<accession>A0ABV9DLI4</accession>
<organism evidence="9 10">
    <name type="scientific">Virgibacillus kekensis</name>
    <dbReference type="NCBI Taxonomy" id="202261"/>
    <lineage>
        <taxon>Bacteria</taxon>
        <taxon>Bacillati</taxon>
        <taxon>Bacillota</taxon>
        <taxon>Bacilli</taxon>
        <taxon>Bacillales</taxon>
        <taxon>Bacillaceae</taxon>
        <taxon>Virgibacillus</taxon>
    </lineage>
</organism>
<dbReference type="Gene3D" id="3.50.50.60">
    <property type="entry name" value="FAD/NAD(P)-binding domain"/>
    <property type="match status" value="1"/>
</dbReference>
<evidence type="ECO:0000256" key="8">
    <source>
        <dbReference type="SAM" id="MobiDB-lite"/>
    </source>
</evidence>
<name>A0ABV9DLI4_9BACI</name>
<keyword evidence="10" id="KW-1185">Reference proteome</keyword>
<proteinExistence type="inferred from homology"/>
<dbReference type="EC" id="1.14.13.-" evidence="9"/>
<evidence type="ECO:0000313" key="10">
    <source>
        <dbReference type="Proteomes" id="UP001595989"/>
    </source>
</evidence>
<evidence type="ECO:0000256" key="5">
    <source>
        <dbReference type="ARBA" id="ARBA00022857"/>
    </source>
</evidence>
<dbReference type="InterPro" id="IPR050775">
    <property type="entry name" value="FAD-binding_Monooxygenases"/>
</dbReference>
<dbReference type="PANTHER" id="PTHR43098">
    <property type="entry name" value="L-ORNITHINE N(5)-MONOOXYGENASE-RELATED"/>
    <property type="match status" value="1"/>
</dbReference>
<keyword evidence="6 9" id="KW-0560">Oxidoreductase</keyword>
<protein>
    <submittedName>
        <fullName evidence="9">Flavin-containing monooxygenase</fullName>
        <ecNumber evidence="9">1.14.13.-</ecNumber>
    </submittedName>
</protein>
<dbReference type="EMBL" id="JBHSFU010000011">
    <property type="protein sequence ID" value="MFC4559730.1"/>
    <property type="molecule type" value="Genomic_DNA"/>
</dbReference>
<dbReference type="PANTHER" id="PTHR43098:SF3">
    <property type="entry name" value="L-ORNITHINE N(5)-MONOOXYGENASE-RELATED"/>
    <property type="match status" value="1"/>
</dbReference>